<dbReference type="Gene3D" id="1.20.58.310">
    <property type="entry name" value="Polyphosphate kinase N-terminal domain"/>
    <property type="match status" value="1"/>
</dbReference>
<feature type="binding site" evidence="8">
    <location>
        <position position="417"/>
    </location>
    <ligand>
        <name>Mg(2+)</name>
        <dbReference type="ChEBI" id="CHEBI:18420"/>
    </ligand>
</feature>
<evidence type="ECO:0000259" key="12">
    <source>
        <dbReference type="Pfam" id="PF13090"/>
    </source>
</evidence>
<dbReference type="CDD" id="cd09168">
    <property type="entry name" value="PLDc_PaPPK1_C2_like"/>
    <property type="match status" value="1"/>
</dbReference>
<comment type="similarity">
    <text evidence="8 9">Belongs to the polyphosphate kinase 1 (PPK1) family.</text>
</comment>
<protein>
    <recommendedName>
        <fullName evidence="8 9">Polyphosphate kinase</fullName>
        <ecNumber evidence="8 9">2.7.4.1</ecNumber>
    </recommendedName>
    <alternativeName>
        <fullName evidence="8">ATP-polyphosphate phosphotransferase</fullName>
    </alternativeName>
    <alternativeName>
        <fullName evidence="8">Polyphosphoric acid kinase</fullName>
    </alternativeName>
</protein>
<evidence type="ECO:0000259" key="13">
    <source>
        <dbReference type="Pfam" id="PF17941"/>
    </source>
</evidence>
<evidence type="ECO:0000256" key="3">
    <source>
        <dbReference type="ARBA" id="ARBA00022723"/>
    </source>
</evidence>
<dbReference type="NCBIfam" id="NF003920">
    <property type="entry name" value="PRK05443.2-1"/>
    <property type="match status" value="1"/>
</dbReference>
<feature type="binding site" evidence="8">
    <location>
        <position position="480"/>
    </location>
    <ligand>
        <name>ATP</name>
        <dbReference type="ChEBI" id="CHEBI:30616"/>
    </ligand>
</feature>
<keyword evidence="5 8" id="KW-0418">Kinase</keyword>
<keyword evidence="2 8" id="KW-0808">Transferase</keyword>
<evidence type="ECO:0000256" key="9">
    <source>
        <dbReference type="RuleBase" id="RU003800"/>
    </source>
</evidence>
<evidence type="ECO:0000256" key="5">
    <source>
        <dbReference type="ARBA" id="ARBA00022777"/>
    </source>
</evidence>
<feature type="active site" description="Phosphohistidine intermediate" evidence="8">
    <location>
        <position position="447"/>
    </location>
</feature>
<comment type="catalytic activity">
    <reaction evidence="8 9">
        <text>[phosphate](n) + ATP = [phosphate](n+1) + ADP</text>
        <dbReference type="Rhea" id="RHEA:19573"/>
        <dbReference type="Rhea" id="RHEA-COMP:9859"/>
        <dbReference type="Rhea" id="RHEA-COMP:14280"/>
        <dbReference type="ChEBI" id="CHEBI:16838"/>
        <dbReference type="ChEBI" id="CHEBI:30616"/>
        <dbReference type="ChEBI" id="CHEBI:456216"/>
        <dbReference type="EC" id="2.7.4.1"/>
    </reaction>
</comment>
<keyword evidence="15" id="KW-1185">Reference proteome</keyword>
<reference evidence="14 15" key="1">
    <citation type="submission" date="2016-11" db="EMBL/GenBank/DDBJ databases">
        <authorList>
            <person name="Varghese N."/>
            <person name="Submissions S."/>
        </authorList>
    </citation>
    <scope>NUCLEOTIDE SEQUENCE [LARGE SCALE GENOMIC DNA]</scope>
    <source>
        <strain evidence="14 15">DSM 19027</strain>
    </source>
</reference>
<dbReference type="SUPFAM" id="SSF143724">
    <property type="entry name" value="PHP14-like"/>
    <property type="match status" value="1"/>
</dbReference>
<comment type="cofactor">
    <cofactor evidence="8">
        <name>Mg(2+)</name>
        <dbReference type="ChEBI" id="CHEBI:18420"/>
    </cofactor>
</comment>
<feature type="domain" description="Polyphosphate kinase C-terminal" evidence="12">
    <location>
        <begin position="515"/>
        <end position="687"/>
    </location>
</feature>
<evidence type="ECO:0000256" key="4">
    <source>
        <dbReference type="ARBA" id="ARBA00022741"/>
    </source>
</evidence>
<feature type="domain" description="Polyphosphate kinase middle" evidence="10">
    <location>
        <begin position="138"/>
        <end position="316"/>
    </location>
</feature>
<dbReference type="NCBIfam" id="TIGR03705">
    <property type="entry name" value="poly_P_kin"/>
    <property type="match status" value="1"/>
</dbReference>
<keyword evidence="6 8" id="KW-0067">ATP-binding</keyword>
<dbReference type="Gene3D" id="3.30.1840.10">
    <property type="entry name" value="Polyphosphate kinase middle domain"/>
    <property type="match status" value="1"/>
</dbReference>
<dbReference type="EC" id="2.7.4.1" evidence="8 9"/>
<dbReference type="GO" id="GO:0005524">
    <property type="term" value="F:ATP binding"/>
    <property type="evidence" value="ECO:0007669"/>
    <property type="project" value="UniProtKB-KW"/>
</dbReference>
<dbReference type="PANTHER" id="PTHR30218">
    <property type="entry name" value="POLYPHOSPHATE KINASE"/>
    <property type="match status" value="1"/>
</dbReference>
<dbReference type="NCBIfam" id="NF003917">
    <property type="entry name" value="PRK05443.1-1"/>
    <property type="match status" value="1"/>
</dbReference>
<dbReference type="InterPro" id="IPR024953">
    <property type="entry name" value="PP_kinase_middle"/>
</dbReference>
<dbReference type="AlphaFoldDB" id="A0A1M6AE99"/>
<dbReference type="Gene3D" id="3.30.870.10">
    <property type="entry name" value="Endonuclease Chain A"/>
    <property type="match status" value="2"/>
</dbReference>
<dbReference type="GO" id="GO:0006799">
    <property type="term" value="P:polyphosphate biosynthetic process"/>
    <property type="evidence" value="ECO:0007669"/>
    <property type="project" value="UniProtKB-UniRule"/>
</dbReference>
<dbReference type="NCBIfam" id="NF003921">
    <property type="entry name" value="PRK05443.2-2"/>
    <property type="match status" value="1"/>
</dbReference>
<accession>A0A1M6AE99</accession>
<evidence type="ECO:0000256" key="8">
    <source>
        <dbReference type="HAMAP-Rule" id="MF_00347"/>
    </source>
</evidence>
<keyword evidence="7 8" id="KW-0460">Magnesium</keyword>
<feature type="domain" description="Polyphosphate kinase N-terminal" evidence="11">
    <location>
        <begin position="24"/>
        <end position="128"/>
    </location>
</feature>
<name>A0A1M6AE99_9FIRM</name>
<gene>
    <name evidence="8" type="primary">ppk</name>
    <name evidence="14" type="ORF">SAMN05444373_10015</name>
</gene>
<dbReference type="GO" id="GO:0009358">
    <property type="term" value="C:polyphosphate kinase complex"/>
    <property type="evidence" value="ECO:0007669"/>
    <property type="project" value="InterPro"/>
</dbReference>
<feature type="binding site" evidence="8">
    <location>
        <position position="604"/>
    </location>
    <ligand>
        <name>ATP</name>
        <dbReference type="ChEBI" id="CHEBI:30616"/>
    </ligand>
</feature>
<dbReference type="RefSeq" id="WP_149677300.1">
    <property type="nucleotide sequence ID" value="NZ_DAONMB010000019.1"/>
</dbReference>
<evidence type="ECO:0000313" key="14">
    <source>
        <dbReference type="EMBL" id="SHI34742.1"/>
    </source>
</evidence>
<dbReference type="Proteomes" id="UP000324781">
    <property type="component" value="Unassembled WGS sequence"/>
</dbReference>
<feature type="binding site" evidence="8">
    <location>
        <position position="387"/>
    </location>
    <ligand>
        <name>Mg(2+)</name>
        <dbReference type="ChEBI" id="CHEBI:18420"/>
    </ligand>
</feature>
<keyword evidence="1 8" id="KW-0597">Phosphoprotein</keyword>
<dbReference type="GO" id="GO:0008976">
    <property type="term" value="F:polyphosphate kinase activity"/>
    <property type="evidence" value="ECO:0007669"/>
    <property type="project" value="UniProtKB-UniRule"/>
</dbReference>
<dbReference type="InterPro" id="IPR036830">
    <property type="entry name" value="PP_kinase_middle_dom_sf"/>
</dbReference>
<evidence type="ECO:0000259" key="11">
    <source>
        <dbReference type="Pfam" id="PF13089"/>
    </source>
</evidence>
<dbReference type="NCBIfam" id="NF003918">
    <property type="entry name" value="PRK05443.1-2"/>
    <property type="match status" value="1"/>
</dbReference>
<dbReference type="InterPro" id="IPR041108">
    <property type="entry name" value="PP_kinase_C_1"/>
</dbReference>
<feature type="binding site" evidence="8">
    <location>
        <position position="61"/>
    </location>
    <ligand>
        <name>ATP</name>
        <dbReference type="ChEBI" id="CHEBI:30616"/>
    </ligand>
</feature>
<dbReference type="SUPFAM" id="SSF140356">
    <property type="entry name" value="PPK N-terminal domain-like"/>
    <property type="match status" value="1"/>
</dbReference>
<dbReference type="Pfam" id="PF02503">
    <property type="entry name" value="PP_kinase"/>
    <property type="match status" value="1"/>
</dbReference>
<dbReference type="HAMAP" id="MF_00347">
    <property type="entry name" value="Polyphosphate_kinase"/>
    <property type="match status" value="1"/>
</dbReference>
<dbReference type="EMBL" id="FQZP01000001">
    <property type="protein sequence ID" value="SHI34742.1"/>
    <property type="molecule type" value="Genomic_DNA"/>
</dbReference>
<comment type="function">
    <text evidence="8 9">Catalyzes the reversible transfer of the terminal phosphate of ATP to form a long-chain polyphosphate (polyP).</text>
</comment>
<sequence>MERQNPAERNGNPSVVHTKPQYLLNRELSWLEFNQRVLDEAANQDNPLLERLKFLAIASSNLDEFFMVRVGSLNDQINAGFTRPDATGLTPAAQLDRIAERTSILVADEYALWSEKLVPEMRKNGIYLLSTGELNEAQVTYLSEYFDSVVYPVLTPMAVDPGRPFPLIHNKTLNIGVLIDNGGSHEEDIFATVQVPSVFPRLVELKGIGRRTFVLMEDVISMFIDRLYVGKRIKAACAYRVTRNGDLAIDEDEAEDLLLEIEKSLKQRIRGQAMRLEVSRGSSELLTGILQKKLELRDGYVFRVDGPLDLTFLYELYDMEGFDEMKYRPYTPRIPRALADGKDIFEAIREKDILLHHPYESFEPIVDMIQKAAHDPRVLAIKQTLYRVSGKSPIIKALAEAADRGKQVTVLVELKARFDEENNIHWAKSLEKAGCHVIYGLVGLKTHCKITLIVRMEDDGINRYVHISTGNYNDETAKVYTDIGLLTCNKYIGEDASTVFNALTGFCERPRLHKLVMAPTMLRRHFNSLIDREIRNALAGKQAYIKAKLNALVDSEIIERLYRASAAGVQIDLVVRGMCCLRPGLKGISENIRVRSIVGRYLEHGRIYCFCNEGNEEVFISSADWMERNMDRRVELLVPIEDPEAKSRVRHILEVYLKDNVKARHMNKDGKYALVLPQEGEKRLSAQDYFMEEAEAETFEITKQTVQRVFRPVSSPIQESDSFV</sequence>
<evidence type="ECO:0000259" key="10">
    <source>
        <dbReference type="Pfam" id="PF02503"/>
    </source>
</evidence>
<dbReference type="InterPro" id="IPR025200">
    <property type="entry name" value="PPK_C_dom2"/>
</dbReference>
<dbReference type="InterPro" id="IPR025198">
    <property type="entry name" value="PPK_N_dom"/>
</dbReference>
<dbReference type="PANTHER" id="PTHR30218:SF0">
    <property type="entry name" value="POLYPHOSPHATE KINASE"/>
    <property type="match status" value="1"/>
</dbReference>
<dbReference type="OrthoDB" id="9761456at2"/>
<dbReference type="CDD" id="cd09165">
    <property type="entry name" value="PLDc_PaPPK1_C1_like"/>
    <property type="match status" value="1"/>
</dbReference>
<dbReference type="InterPro" id="IPR003414">
    <property type="entry name" value="PP_kinase"/>
</dbReference>
<evidence type="ECO:0000256" key="2">
    <source>
        <dbReference type="ARBA" id="ARBA00022679"/>
    </source>
</evidence>
<dbReference type="SUPFAM" id="SSF56024">
    <property type="entry name" value="Phospholipase D/nuclease"/>
    <property type="match status" value="2"/>
</dbReference>
<dbReference type="Pfam" id="PF13089">
    <property type="entry name" value="PP_kinase_N"/>
    <property type="match status" value="1"/>
</dbReference>
<dbReference type="Pfam" id="PF13090">
    <property type="entry name" value="PP_kinase_C"/>
    <property type="match status" value="1"/>
</dbReference>
<keyword evidence="3 8" id="KW-0479">Metal-binding</keyword>
<dbReference type="GO" id="GO:0046872">
    <property type="term" value="F:metal ion binding"/>
    <property type="evidence" value="ECO:0007669"/>
    <property type="project" value="UniProtKB-KW"/>
</dbReference>
<evidence type="ECO:0000313" key="15">
    <source>
        <dbReference type="Proteomes" id="UP000324781"/>
    </source>
</evidence>
<dbReference type="PIRSF" id="PIRSF015589">
    <property type="entry name" value="PP_kinase"/>
    <property type="match status" value="1"/>
</dbReference>
<feature type="binding site" evidence="8">
    <location>
        <position position="576"/>
    </location>
    <ligand>
        <name>ATP</name>
        <dbReference type="ChEBI" id="CHEBI:30616"/>
    </ligand>
</feature>
<evidence type="ECO:0000256" key="1">
    <source>
        <dbReference type="ARBA" id="ARBA00022553"/>
    </source>
</evidence>
<dbReference type="Pfam" id="PF17941">
    <property type="entry name" value="PP_kinase_C_1"/>
    <property type="match status" value="1"/>
</dbReference>
<dbReference type="FunFam" id="3.30.870.10:FF:000001">
    <property type="entry name" value="Polyphosphate kinase"/>
    <property type="match status" value="1"/>
</dbReference>
<feature type="domain" description="Polyphosphate kinase C-terminal" evidence="13">
    <location>
        <begin position="343"/>
        <end position="506"/>
    </location>
</feature>
<keyword evidence="4 8" id="KW-0547">Nucleotide-binding</keyword>
<evidence type="ECO:0000256" key="7">
    <source>
        <dbReference type="ARBA" id="ARBA00022842"/>
    </source>
</evidence>
<organism evidence="14 15">
    <name type="scientific">Thermoclostridium caenicola</name>
    <dbReference type="NCBI Taxonomy" id="659425"/>
    <lineage>
        <taxon>Bacteria</taxon>
        <taxon>Bacillati</taxon>
        <taxon>Bacillota</taxon>
        <taxon>Clostridia</taxon>
        <taxon>Eubacteriales</taxon>
        <taxon>Oscillospiraceae</taxon>
        <taxon>Thermoclostridium</taxon>
    </lineage>
</organism>
<comment type="PTM">
    <text evidence="8 9">An intermediate of this reaction is the autophosphorylated ppk in which a phosphate is covalently linked to a histidine residue through a N-P bond.</text>
</comment>
<evidence type="ECO:0000256" key="6">
    <source>
        <dbReference type="ARBA" id="ARBA00022840"/>
    </source>
</evidence>
<proteinExistence type="inferred from homology"/>
<dbReference type="InterPro" id="IPR036832">
    <property type="entry name" value="PPK_N_dom_sf"/>
</dbReference>